<organism evidence="2 3">
    <name type="scientific">Nocardia cyriacigeorgica</name>
    <dbReference type="NCBI Taxonomy" id="135487"/>
    <lineage>
        <taxon>Bacteria</taxon>
        <taxon>Bacillati</taxon>
        <taxon>Actinomycetota</taxon>
        <taxon>Actinomycetes</taxon>
        <taxon>Mycobacteriales</taxon>
        <taxon>Nocardiaceae</taxon>
        <taxon>Nocardia</taxon>
    </lineage>
</organism>
<feature type="region of interest" description="Disordered" evidence="1">
    <location>
        <begin position="1"/>
        <end position="26"/>
    </location>
</feature>
<dbReference type="Proteomes" id="UP000470876">
    <property type="component" value="Unassembled WGS sequence"/>
</dbReference>
<feature type="compositionally biased region" description="Pro residues" evidence="1">
    <location>
        <begin position="16"/>
        <end position="26"/>
    </location>
</feature>
<evidence type="ECO:0000313" key="2">
    <source>
        <dbReference type="EMBL" id="NEW59201.1"/>
    </source>
</evidence>
<gene>
    <name evidence="2" type="ORF">GV794_26720</name>
</gene>
<protein>
    <submittedName>
        <fullName evidence="2">Transcriptional regulator</fullName>
    </submittedName>
</protein>
<name>A0ABX0CRU0_9NOCA</name>
<proteinExistence type="predicted"/>
<evidence type="ECO:0000313" key="3">
    <source>
        <dbReference type="Proteomes" id="UP000470876"/>
    </source>
</evidence>
<evidence type="ECO:0000256" key="1">
    <source>
        <dbReference type="SAM" id="MobiDB-lite"/>
    </source>
</evidence>
<comment type="caution">
    <text evidence="2">The sequence shown here is derived from an EMBL/GenBank/DDBJ whole genome shotgun (WGS) entry which is preliminary data.</text>
</comment>
<dbReference type="EMBL" id="JAAGUX010000083">
    <property type="protein sequence ID" value="NEW59201.1"/>
    <property type="molecule type" value="Genomic_DNA"/>
</dbReference>
<accession>A0ABX0CRU0</accession>
<feature type="non-terminal residue" evidence="2">
    <location>
        <position position="26"/>
    </location>
</feature>
<sequence>MTAETATAHPHNPYRSPAPAPVPTRT</sequence>
<keyword evidence="3" id="KW-1185">Reference proteome</keyword>
<reference evidence="2 3" key="1">
    <citation type="submission" date="2020-01" db="EMBL/GenBank/DDBJ databases">
        <title>Genetics and antimicrobial susceptibilities of Nocardia species isolated from the soil; a comparison with species isolated from humans.</title>
        <authorList>
            <person name="Carrasco G."/>
            <person name="Monzon S."/>
            <person name="Sansegundo M."/>
            <person name="Garcia E."/>
            <person name="Garrido N."/>
            <person name="Medina M.J."/>
            <person name="Villalon P."/>
            <person name="Ramirez-Arocha A.C."/>
            <person name="Jimenez P."/>
            <person name="Cuesta I."/>
            <person name="Valdezate S."/>
        </authorList>
    </citation>
    <scope>NUCLEOTIDE SEQUENCE [LARGE SCALE GENOMIC DNA]</scope>
    <source>
        <strain evidence="2 3">CNM20110649</strain>
    </source>
</reference>